<dbReference type="SUPFAM" id="SSF46689">
    <property type="entry name" value="Homeodomain-like"/>
    <property type="match status" value="1"/>
</dbReference>
<comment type="caution">
    <text evidence="6">The sequence shown here is derived from an EMBL/GenBank/DDBJ whole genome shotgun (WGS) entry which is preliminary data.</text>
</comment>
<evidence type="ECO:0000256" key="4">
    <source>
        <dbReference type="PROSITE-ProRule" id="PRU00335"/>
    </source>
</evidence>
<reference evidence="7" key="1">
    <citation type="submission" date="2018-05" db="EMBL/GenBank/DDBJ databases">
        <authorList>
            <person name="Deangelis K."/>
            <person name="Huntemann M."/>
            <person name="Clum A."/>
            <person name="Pillay M."/>
            <person name="Palaniappan K."/>
            <person name="Varghese N."/>
            <person name="Mikhailova N."/>
            <person name="Stamatis D."/>
            <person name="Reddy T."/>
            <person name="Daum C."/>
            <person name="Shapiro N."/>
            <person name="Ivanova N."/>
            <person name="Kyrpides N."/>
            <person name="Woyke T."/>
        </authorList>
    </citation>
    <scope>NUCLEOTIDE SEQUENCE [LARGE SCALE GENOMIC DNA]</scope>
    <source>
        <strain evidence="7">GAS496</strain>
    </source>
</reference>
<dbReference type="GO" id="GO:0003677">
    <property type="term" value="F:DNA binding"/>
    <property type="evidence" value="ECO:0007669"/>
    <property type="project" value="UniProtKB-UniRule"/>
</dbReference>
<dbReference type="RefSeq" id="WP_110317383.1">
    <property type="nucleotide sequence ID" value="NZ_QJJU01000011.1"/>
</dbReference>
<proteinExistence type="predicted"/>
<dbReference type="InterPro" id="IPR009057">
    <property type="entry name" value="Homeodomain-like_sf"/>
</dbReference>
<dbReference type="InterPro" id="IPR036271">
    <property type="entry name" value="Tet_transcr_reg_TetR-rel_C_sf"/>
</dbReference>
<evidence type="ECO:0000313" key="6">
    <source>
        <dbReference type="EMBL" id="PXX07308.1"/>
    </source>
</evidence>
<accession>A0A318HEH2</accession>
<feature type="domain" description="HTH tetR-type" evidence="5">
    <location>
        <begin position="9"/>
        <end position="69"/>
    </location>
</feature>
<keyword evidence="3" id="KW-0804">Transcription</keyword>
<keyword evidence="2 4" id="KW-0238">DNA-binding</keyword>
<sequence>MDDAGIDLALARQRLLDAADELFYRQGMHRVSIDRVIEVAGVPAETLREAFGSTDELVRAYLRARHTRLQDALARDLPGYPTPRDRLVGVFEIQGQSFAEPGFRGCALVTASAEALPGEVVEEAVTEYRDWIHNMFFDLAFAAEVTHPEELAEQLVVLFDGAAISAWLDARPSTVDTTRAVAEALVDAALQS</sequence>
<dbReference type="PROSITE" id="PS50977">
    <property type="entry name" value="HTH_TETR_2"/>
    <property type="match status" value="1"/>
</dbReference>
<gene>
    <name evidence="6" type="ORF">C8E89_11192</name>
</gene>
<dbReference type="Proteomes" id="UP000247781">
    <property type="component" value="Unassembled WGS sequence"/>
</dbReference>
<dbReference type="EMBL" id="QJJU01000011">
    <property type="protein sequence ID" value="PXX07308.1"/>
    <property type="molecule type" value="Genomic_DNA"/>
</dbReference>
<evidence type="ECO:0000259" key="5">
    <source>
        <dbReference type="PROSITE" id="PS50977"/>
    </source>
</evidence>
<dbReference type="PANTHER" id="PTHR47506:SF1">
    <property type="entry name" value="HTH-TYPE TRANSCRIPTIONAL REGULATOR YJDC"/>
    <property type="match status" value="1"/>
</dbReference>
<dbReference type="SUPFAM" id="SSF48498">
    <property type="entry name" value="Tetracyclin repressor-like, C-terminal domain"/>
    <property type="match status" value="1"/>
</dbReference>
<name>A0A318HEH2_9MYCO</name>
<organism evidence="6 7">
    <name type="scientific">Mycolicibacterium moriokaense</name>
    <dbReference type="NCBI Taxonomy" id="39691"/>
    <lineage>
        <taxon>Bacteria</taxon>
        <taxon>Bacillati</taxon>
        <taxon>Actinomycetota</taxon>
        <taxon>Actinomycetes</taxon>
        <taxon>Mycobacteriales</taxon>
        <taxon>Mycobacteriaceae</taxon>
        <taxon>Mycolicibacterium</taxon>
    </lineage>
</organism>
<evidence type="ECO:0000256" key="1">
    <source>
        <dbReference type="ARBA" id="ARBA00023015"/>
    </source>
</evidence>
<protein>
    <submittedName>
        <fullName evidence="6">TetR family transcriptional regulator</fullName>
    </submittedName>
</protein>
<keyword evidence="1" id="KW-0805">Transcription regulation</keyword>
<dbReference type="Gene3D" id="1.10.357.10">
    <property type="entry name" value="Tetracycline Repressor, domain 2"/>
    <property type="match status" value="1"/>
</dbReference>
<dbReference type="AlphaFoldDB" id="A0A318HEH2"/>
<dbReference type="OrthoDB" id="4214267at2"/>
<evidence type="ECO:0000256" key="3">
    <source>
        <dbReference type="ARBA" id="ARBA00023163"/>
    </source>
</evidence>
<reference evidence="6 7" key="2">
    <citation type="submission" date="2018-06" db="EMBL/GenBank/DDBJ databases">
        <title>Sequencing of bacterial isolates from soil warming experiment in Harvard Forest, Massachusetts, USA.</title>
        <authorList>
            <person name="Deangelis K.PhD."/>
        </authorList>
    </citation>
    <scope>NUCLEOTIDE SEQUENCE [LARGE SCALE GENOMIC DNA]</scope>
    <source>
        <strain evidence="6 7">GAS496</strain>
    </source>
</reference>
<evidence type="ECO:0000256" key="2">
    <source>
        <dbReference type="ARBA" id="ARBA00023125"/>
    </source>
</evidence>
<keyword evidence="7" id="KW-1185">Reference proteome</keyword>
<evidence type="ECO:0000313" key="7">
    <source>
        <dbReference type="Proteomes" id="UP000247781"/>
    </source>
</evidence>
<feature type="DNA-binding region" description="H-T-H motif" evidence="4">
    <location>
        <begin position="32"/>
        <end position="51"/>
    </location>
</feature>
<dbReference type="PANTHER" id="PTHR47506">
    <property type="entry name" value="TRANSCRIPTIONAL REGULATORY PROTEIN"/>
    <property type="match status" value="1"/>
</dbReference>
<dbReference type="Pfam" id="PF00440">
    <property type="entry name" value="TetR_N"/>
    <property type="match status" value="1"/>
</dbReference>
<dbReference type="InterPro" id="IPR001647">
    <property type="entry name" value="HTH_TetR"/>
</dbReference>